<evidence type="ECO:0000256" key="1">
    <source>
        <dbReference type="ARBA" id="ARBA00022574"/>
    </source>
</evidence>
<name>A0A196SKP9_BLAHN</name>
<evidence type="ECO:0000313" key="5">
    <source>
        <dbReference type="EMBL" id="OAO17630.1"/>
    </source>
</evidence>
<dbReference type="Gene3D" id="2.130.10.10">
    <property type="entry name" value="YVTN repeat-like/Quinoprotein amine dehydrogenase"/>
    <property type="match status" value="2"/>
</dbReference>
<dbReference type="SUPFAM" id="SSF56112">
    <property type="entry name" value="Protein kinase-like (PK-like)"/>
    <property type="match status" value="1"/>
</dbReference>
<dbReference type="SUPFAM" id="SSF50978">
    <property type="entry name" value="WD40 repeat-like"/>
    <property type="match status" value="1"/>
</dbReference>
<evidence type="ECO:0000313" key="6">
    <source>
        <dbReference type="Proteomes" id="UP000078348"/>
    </source>
</evidence>
<dbReference type="Proteomes" id="UP000078348">
    <property type="component" value="Unassembled WGS sequence"/>
</dbReference>
<dbReference type="EMBL" id="LXWW01000023">
    <property type="protein sequence ID" value="OAO17630.1"/>
    <property type="molecule type" value="Genomic_DNA"/>
</dbReference>
<comment type="caution">
    <text evidence="5">The sequence shown here is derived from an EMBL/GenBank/DDBJ whole genome shotgun (WGS) entry which is preliminary data.</text>
</comment>
<dbReference type="Pfam" id="PF00400">
    <property type="entry name" value="WD40"/>
    <property type="match status" value="1"/>
</dbReference>
<dbReference type="InterPro" id="IPR019775">
    <property type="entry name" value="WD40_repeat_CS"/>
</dbReference>
<gene>
    <name evidence="5" type="ORF">AV274_0654</name>
</gene>
<dbReference type="PROSITE" id="PS50197">
    <property type="entry name" value="BEACH"/>
    <property type="match status" value="1"/>
</dbReference>
<dbReference type="CDD" id="cd06071">
    <property type="entry name" value="Beach"/>
    <property type="match status" value="1"/>
</dbReference>
<dbReference type="Gene3D" id="1.10.1540.10">
    <property type="entry name" value="BEACH domain"/>
    <property type="match status" value="1"/>
</dbReference>
<reference evidence="5 6" key="1">
    <citation type="submission" date="2016-05" db="EMBL/GenBank/DDBJ databases">
        <title>Nuclear genome of Blastocystis sp. subtype 1 NandII.</title>
        <authorList>
            <person name="Gentekaki E."/>
            <person name="Curtis B."/>
            <person name="Stairs C."/>
            <person name="Eme L."/>
            <person name="Herman E."/>
            <person name="Klimes V."/>
            <person name="Arias M.C."/>
            <person name="Elias M."/>
            <person name="Hilliou F."/>
            <person name="Klute M."/>
            <person name="Malik S.-B."/>
            <person name="Pightling A."/>
            <person name="Rachubinski R."/>
            <person name="Salas D."/>
            <person name="Schlacht A."/>
            <person name="Suga H."/>
            <person name="Archibald J."/>
            <person name="Ball S.G."/>
            <person name="Clark G."/>
            <person name="Dacks J."/>
            <person name="Van Der Giezen M."/>
            <person name="Tsaousis A."/>
            <person name="Roger A."/>
        </authorList>
    </citation>
    <scope>NUCLEOTIDE SEQUENCE [LARGE SCALE GENOMIC DNA]</scope>
    <source>
        <strain evidence="6">ATCC 50177 / NandII</strain>
    </source>
</reference>
<feature type="domain" description="BEACH" evidence="4">
    <location>
        <begin position="285"/>
        <end position="542"/>
    </location>
</feature>
<keyword evidence="1" id="KW-0853">WD repeat</keyword>
<keyword evidence="2" id="KW-0677">Repeat</keyword>
<evidence type="ECO:0000256" key="2">
    <source>
        <dbReference type="ARBA" id="ARBA00022737"/>
    </source>
</evidence>
<dbReference type="OrthoDB" id="29306at2759"/>
<dbReference type="SMART" id="SM01026">
    <property type="entry name" value="Beach"/>
    <property type="match status" value="1"/>
</dbReference>
<dbReference type="InterPro" id="IPR011009">
    <property type="entry name" value="Kinase-like_dom_sf"/>
</dbReference>
<feature type="region of interest" description="Disordered" evidence="3">
    <location>
        <begin position="114"/>
        <end position="133"/>
    </location>
</feature>
<evidence type="ECO:0000259" key="4">
    <source>
        <dbReference type="PROSITE" id="PS50197"/>
    </source>
</evidence>
<dbReference type="PANTHER" id="PTHR46866:SF1">
    <property type="entry name" value="GH12955P"/>
    <property type="match status" value="1"/>
</dbReference>
<keyword evidence="5" id="KW-0808">Transferase</keyword>
<dbReference type="GO" id="GO:0016301">
    <property type="term" value="F:kinase activity"/>
    <property type="evidence" value="ECO:0007669"/>
    <property type="project" value="UniProtKB-KW"/>
</dbReference>
<dbReference type="InterPro" id="IPR036322">
    <property type="entry name" value="WD40_repeat_dom_sf"/>
</dbReference>
<dbReference type="PANTHER" id="PTHR46866">
    <property type="entry name" value="GH12955P"/>
    <property type="match status" value="1"/>
</dbReference>
<dbReference type="Pfam" id="PF02138">
    <property type="entry name" value="Beach"/>
    <property type="match status" value="1"/>
</dbReference>
<dbReference type="InterPro" id="IPR001680">
    <property type="entry name" value="WD40_rpt"/>
</dbReference>
<dbReference type="PROSITE" id="PS00678">
    <property type="entry name" value="WD_REPEATS_1"/>
    <property type="match status" value="1"/>
</dbReference>
<dbReference type="SUPFAM" id="SSF81837">
    <property type="entry name" value="BEACH domain"/>
    <property type="match status" value="1"/>
</dbReference>
<proteinExistence type="predicted"/>
<dbReference type="InterPro" id="IPR036372">
    <property type="entry name" value="BEACH_dom_sf"/>
</dbReference>
<dbReference type="STRING" id="478820.A0A196SKP9"/>
<keyword evidence="5" id="KW-0418">Kinase</keyword>
<evidence type="ECO:0000256" key="3">
    <source>
        <dbReference type="SAM" id="MobiDB-lite"/>
    </source>
</evidence>
<dbReference type="SMART" id="SM00320">
    <property type="entry name" value="WD40"/>
    <property type="match status" value="2"/>
</dbReference>
<dbReference type="Gene3D" id="1.10.510.10">
    <property type="entry name" value="Transferase(Phosphotransferase) domain 1"/>
    <property type="match status" value="2"/>
</dbReference>
<organism evidence="5 6">
    <name type="scientific">Blastocystis sp. subtype 1 (strain ATCC 50177 / NandII)</name>
    <dbReference type="NCBI Taxonomy" id="478820"/>
    <lineage>
        <taxon>Eukaryota</taxon>
        <taxon>Sar</taxon>
        <taxon>Stramenopiles</taxon>
        <taxon>Bigyra</taxon>
        <taxon>Opalozoa</taxon>
        <taxon>Opalinata</taxon>
        <taxon>Blastocystidae</taxon>
        <taxon>Blastocystis</taxon>
    </lineage>
</organism>
<accession>A0A196SKP9</accession>
<protein>
    <submittedName>
        <fullName evidence="5">Serine/threonine kinase</fullName>
    </submittedName>
</protein>
<dbReference type="InterPro" id="IPR015943">
    <property type="entry name" value="WD40/YVTN_repeat-like_dom_sf"/>
</dbReference>
<keyword evidence="6" id="KW-1185">Reference proteome</keyword>
<sequence length="1713" mass="189215">MQDSNDNCKKEENIKSLLKEELGVEYALPKYSDEVGKKVHILYDTEDMQKKYPDLHIDEDYSMYVFDSSADTYFDFQKRENQENAGHEEEEGEGASKNREDIYCIMTDLMKDETTDASSQEEAPEPKPESFSAPQSLAEVISSLYSVSTAPLPARQPDEARVFCNGTVTSLPRSELRTKFTSFLQSTMNGQHPNLLPYKCFIEAGEQSFAVAEHYPYSLATVLKYNRHLIECDDGNDIIKQYIAYQLVQALAFLHRHRVVYPSLSPTAVILTEYLWVFLPLPSLSPPAFNSSLEYITTSWVSGHISNYDYIMYLNEAAGRSMDDSNFHSIMPWVCDFTSPTGGWRDFSVSKFRMNKGDSQLDVTYQHSVPKHHISESLSELTYAIYMARCMPITLLRSVVRSNFQAKEYPSNMPRMYQWTPDECIPEYFSDPSVFVSQHANMEDITLPAWCAEPEAFIQWHRSMLESDYVSNHLHLWINLNFGYQLSGEAAIEAKNVPLVQEGVKGLTKNPGFVQLFTHPHPQRIYNGNGELIFTQVSTEARQVMHVPASHIRSSPADTPVATPAVLEHALSERRPDVDDVPVSPEAAPAPVPAVPAVPTVPSMPAMPVMPTSTPAMPTVIPTMPTMPGVTTGAQGAQGPQAMVEEKSLMTKKSMSRRLSMLFTATSKDASDTSTPLSPHAAQATQATQATPLMAGQPATQIPLSMGQSATQTPLAGQMGANTGLTGSGNEAEQALLRTSPKITLTINQTRENLLNENRYATESFAREYEQTLSPCYLSPEELTGAPMDLEALKRSDLFKLGCVLFELFTSKVLFTLNSLTSYVRGEGVKRVMSGLTILPEPMRSLVLQLIDLDPLKRPSLEEVVSHDLFMCASTHDHHVKPSICLFPKYFSIIHAVSSSYYLSSIAQDDADSVMELATTLSSLTVNELPLILPLLQHLQHNILANPAQTLLSTLFISIWNRVAGSLHQQQVASLLLEVLTTLLEQSLQLRNYQPLLVLLERKELKAMYRSLGPKQVLKVLLPLLLEHLSLHVQWFMTRLNSQTPEHVAAAIGNSLAYLASPPLLGATLTTRYILPTLTLKTGSVTFKRTELMKRWGEDDLLQLKYSPAAQSLLKVLPYVTTEAVLSIVLPHLCAKAYSSFQFVTPSSAVTTLKSTQAAMSVDEIVAVVDGFLPYASDKTLQYGLLQAKAPQLSDLLRYLYLPTDKDDAYLVYANATLIAHLVTLYFNIASRLPVPTQEELIMPELQRFFARFHSFYEDVEPATKEIQTTILLQIKKRTIFAMQKFDSSLSLYSFNLLGLLKESSSAPSSPGAPSHLPSPAAYKAAIAKNLTPRCWSAANNIHMCGGSAGFVNNRSDFDSSISLTYQVKQSVTAYDGWLYNLCVRGDESVFATVGLPQPSSTGTRPVIKLWRSDCKPLQAYAGYSAHEGFVHSLSFLDSSSLLASCAASLCVYDYEKKTVLSSVAASSPFTCMTTSSGSITAKGVAGSSAWQQIYCSTRSNDLLCYDLRQKFYDLRVSADFPLPTADAQPEHPVAICALAACEDLYIALAWTNGVVRILSQRVGSPIFEWHAHTHPIAKLAFIGTKKLLTACVDGGISVWDLTASGTPSLSARFVNMSAIKNARTLSVVDFATGLDVFAAVGDTMMFCNDVDLREYDTTGGETVHMYTMNGNALCDGITSIPLTKLNLCVNAICPLRRIALCGSDDGKLYVVQ</sequence>
<dbReference type="InterPro" id="IPR000409">
    <property type="entry name" value="BEACH_dom"/>
</dbReference>